<dbReference type="GO" id="GO:0022857">
    <property type="term" value="F:transmembrane transporter activity"/>
    <property type="evidence" value="ECO:0007669"/>
    <property type="project" value="InterPro"/>
</dbReference>
<feature type="transmembrane region" description="Helical" evidence="8">
    <location>
        <begin position="454"/>
        <end position="475"/>
    </location>
</feature>
<reference evidence="9 10" key="1">
    <citation type="submission" date="2018-04" db="EMBL/GenBank/DDBJ databases">
        <title>Genome of Nocardioides gansuensis WSJ-1.</title>
        <authorList>
            <person name="Wu S."/>
            <person name="Wang G."/>
        </authorList>
    </citation>
    <scope>NUCLEOTIDE SEQUENCE [LARGE SCALE GENOMIC DNA]</scope>
    <source>
        <strain evidence="9 10">WSJ-1</strain>
    </source>
</reference>
<dbReference type="RefSeq" id="WP_116570528.1">
    <property type="nucleotide sequence ID" value="NZ_QDGZ01000001.1"/>
</dbReference>
<evidence type="ECO:0000256" key="3">
    <source>
        <dbReference type="ARBA" id="ARBA00022448"/>
    </source>
</evidence>
<feature type="transmembrane region" description="Helical" evidence="8">
    <location>
        <begin position="351"/>
        <end position="379"/>
    </location>
</feature>
<dbReference type="Gene3D" id="1.20.1730.10">
    <property type="entry name" value="Sodium/glucose cotransporter"/>
    <property type="match status" value="1"/>
</dbReference>
<feature type="transmembrane region" description="Helical" evidence="8">
    <location>
        <begin position="138"/>
        <end position="156"/>
    </location>
</feature>
<dbReference type="InterPro" id="IPR038377">
    <property type="entry name" value="Na/Glc_symporter_sf"/>
</dbReference>
<evidence type="ECO:0000256" key="5">
    <source>
        <dbReference type="ARBA" id="ARBA00022989"/>
    </source>
</evidence>
<dbReference type="EMBL" id="QDGZ01000001">
    <property type="protein sequence ID" value="PVG84397.1"/>
    <property type="molecule type" value="Genomic_DNA"/>
</dbReference>
<dbReference type="PROSITE" id="PS50283">
    <property type="entry name" value="NA_SOLUT_SYMP_3"/>
    <property type="match status" value="1"/>
</dbReference>
<dbReference type="NCBIfam" id="NF046076">
    <property type="entry name" value="monocarbox_MctP"/>
    <property type="match status" value="1"/>
</dbReference>
<dbReference type="PANTHER" id="PTHR48086:SF8">
    <property type="entry name" value="MONOCARBOXYLIC ACID PERMEASE"/>
    <property type="match status" value="1"/>
</dbReference>
<protein>
    <submittedName>
        <fullName evidence="9">Sodium:solute symporter</fullName>
    </submittedName>
</protein>
<comment type="similarity">
    <text evidence="2 7">Belongs to the sodium:solute symporter (SSF) (TC 2.A.21) family.</text>
</comment>
<proteinExistence type="inferred from homology"/>
<dbReference type="CDD" id="cd10322">
    <property type="entry name" value="SLC5sbd"/>
    <property type="match status" value="1"/>
</dbReference>
<feature type="transmembrane region" description="Helical" evidence="8">
    <location>
        <begin position="84"/>
        <end position="109"/>
    </location>
</feature>
<keyword evidence="5 8" id="KW-1133">Transmembrane helix</keyword>
<evidence type="ECO:0000256" key="8">
    <source>
        <dbReference type="SAM" id="Phobius"/>
    </source>
</evidence>
<organism evidence="9 10">
    <name type="scientific">Nocardioides gansuensis</name>
    <dbReference type="NCBI Taxonomy" id="2138300"/>
    <lineage>
        <taxon>Bacteria</taxon>
        <taxon>Bacillati</taxon>
        <taxon>Actinomycetota</taxon>
        <taxon>Actinomycetes</taxon>
        <taxon>Propionibacteriales</taxon>
        <taxon>Nocardioidaceae</taxon>
        <taxon>Nocardioides</taxon>
    </lineage>
</organism>
<dbReference type="GO" id="GO:0005886">
    <property type="term" value="C:plasma membrane"/>
    <property type="evidence" value="ECO:0007669"/>
    <property type="project" value="TreeGrafter"/>
</dbReference>
<comment type="subcellular location">
    <subcellularLocation>
        <location evidence="1">Membrane</location>
        <topology evidence="1">Multi-pass membrane protein</topology>
    </subcellularLocation>
</comment>
<feature type="transmembrane region" description="Helical" evidence="8">
    <location>
        <begin position="16"/>
        <end position="37"/>
    </location>
</feature>
<dbReference type="Pfam" id="PF00474">
    <property type="entry name" value="SSF"/>
    <property type="match status" value="1"/>
</dbReference>
<evidence type="ECO:0000313" key="9">
    <source>
        <dbReference type="EMBL" id="PVG84397.1"/>
    </source>
</evidence>
<comment type="caution">
    <text evidence="9">The sequence shown here is derived from an EMBL/GenBank/DDBJ whole genome shotgun (WGS) entry which is preliminary data.</text>
</comment>
<keyword evidence="4 8" id="KW-0812">Transmembrane</keyword>
<sequence>MNAQISVLATDTGINGIALTVLIALFGVVTVAGFMATRFKRAESLESLDEWGLGGRKFGTWVTWFLLGGDLYTAYTFVAVPAAMFATGAVAGFFAVPYTIVLYPIIFIFMARLWSVSHRHGYVTTADFVRGRYDARSLSLAVAVTGFVATMPYIALQLVGIQAVLEVAGLGGGDNVLAKDLPLFIAFALLAAYTYSSGLRAPAVIAFVKDILIYLVIIVAVIYLPGQVGGWDAIFGAAQDKMATVNEATGKPTGSFIPGEGTGWAYATLALGSALALFMYPHSVTASLSSESRNTIRRNAAILPAYSFVLGLLALLGWVAIAAGTQPIGLDGEPNAQLVIPQLFEDMFPAWFAGVAFAAVAIGALVPAAIMSIAAANTFSRNIYKEWLNPAATPAQEAKVSKLMSLIVKAFALVFVLTLDKQNAINFQLLGGIWILQTFPAVVFSLYTRWFHRWGLLAGWAVGMVYGTVSAYNVVNPVTGKHFGGSLGEIPGLGEMGYIALTAFVLNLLVTVVVTAIMNAMKVSNGRDETIPFDYFADKDDPKVQKDLVAHAHHDQPYGDLDDIPGNAPPI</sequence>
<feature type="transmembrane region" description="Helical" evidence="8">
    <location>
        <begin position="263"/>
        <end position="280"/>
    </location>
</feature>
<evidence type="ECO:0000313" key="10">
    <source>
        <dbReference type="Proteomes" id="UP000246018"/>
    </source>
</evidence>
<dbReference type="InterPro" id="IPR001734">
    <property type="entry name" value="Na/solute_symporter"/>
</dbReference>
<feature type="transmembrane region" description="Helical" evidence="8">
    <location>
        <begin position="495"/>
        <end position="517"/>
    </location>
</feature>
<evidence type="ECO:0000256" key="7">
    <source>
        <dbReference type="RuleBase" id="RU362091"/>
    </source>
</evidence>
<keyword evidence="3" id="KW-0813">Transport</keyword>
<feature type="transmembrane region" description="Helical" evidence="8">
    <location>
        <begin position="301"/>
        <end position="321"/>
    </location>
</feature>
<evidence type="ECO:0000256" key="4">
    <source>
        <dbReference type="ARBA" id="ARBA00022692"/>
    </source>
</evidence>
<gene>
    <name evidence="9" type="ORF">DDE18_01905</name>
</gene>
<accession>A0A2T8FFC8</accession>
<dbReference type="AlphaFoldDB" id="A0A2T8FFC8"/>
<dbReference type="PANTHER" id="PTHR48086">
    <property type="entry name" value="SODIUM/PROLINE SYMPORTER-RELATED"/>
    <property type="match status" value="1"/>
</dbReference>
<dbReference type="Proteomes" id="UP000246018">
    <property type="component" value="Unassembled WGS sequence"/>
</dbReference>
<feature type="transmembrane region" description="Helical" evidence="8">
    <location>
        <begin position="58"/>
        <end position="78"/>
    </location>
</feature>
<feature type="transmembrane region" description="Helical" evidence="8">
    <location>
        <begin position="176"/>
        <end position="196"/>
    </location>
</feature>
<keyword evidence="10" id="KW-1185">Reference proteome</keyword>
<feature type="transmembrane region" description="Helical" evidence="8">
    <location>
        <begin position="400"/>
        <end position="419"/>
    </location>
</feature>
<evidence type="ECO:0000256" key="6">
    <source>
        <dbReference type="ARBA" id="ARBA00023136"/>
    </source>
</evidence>
<name>A0A2T8FFC8_9ACTN</name>
<evidence type="ECO:0000256" key="2">
    <source>
        <dbReference type="ARBA" id="ARBA00006434"/>
    </source>
</evidence>
<evidence type="ECO:0000256" key="1">
    <source>
        <dbReference type="ARBA" id="ARBA00004141"/>
    </source>
</evidence>
<dbReference type="OrthoDB" id="3636885at2"/>
<keyword evidence="6 8" id="KW-0472">Membrane</keyword>
<feature type="transmembrane region" description="Helical" evidence="8">
    <location>
        <begin position="203"/>
        <end position="224"/>
    </location>
</feature>
<dbReference type="InterPro" id="IPR050277">
    <property type="entry name" value="Sodium:Solute_Symporter"/>
</dbReference>
<feature type="transmembrane region" description="Helical" evidence="8">
    <location>
        <begin position="425"/>
        <end position="447"/>
    </location>
</feature>